<feature type="domain" description="Glycine transporter" evidence="8">
    <location>
        <begin position="103"/>
        <end position="173"/>
    </location>
</feature>
<reference evidence="9 10" key="1">
    <citation type="submission" date="2020-08" db="EMBL/GenBank/DDBJ databases">
        <title>Genomic Encyclopedia of Type Strains, Phase IV (KMG-IV): sequencing the most valuable type-strain genomes for metagenomic binning, comparative biology and taxonomic classification.</title>
        <authorList>
            <person name="Goeker M."/>
        </authorList>
    </citation>
    <scope>NUCLEOTIDE SEQUENCE [LARGE SCALE GENOMIC DNA]</scope>
    <source>
        <strain evidence="9 10">DSM 28760</strain>
    </source>
</reference>
<keyword evidence="6 7" id="KW-0472">Membrane</keyword>
<dbReference type="PANTHER" id="PTHR30506:SF3">
    <property type="entry name" value="UPF0126 INNER MEMBRANE PROTEIN YADS-RELATED"/>
    <property type="match status" value="1"/>
</dbReference>
<evidence type="ECO:0000313" key="10">
    <source>
        <dbReference type="Proteomes" id="UP000537592"/>
    </source>
</evidence>
<protein>
    <submittedName>
        <fullName evidence="9">Putative membrane protein YeiH</fullName>
    </submittedName>
</protein>
<accession>A0A7W6EES5</accession>
<feature type="transmembrane region" description="Helical" evidence="7">
    <location>
        <begin position="42"/>
        <end position="64"/>
    </location>
</feature>
<dbReference type="PANTHER" id="PTHR30506">
    <property type="entry name" value="INNER MEMBRANE PROTEIN"/>
    <property type="match status" value="1"/>
</dbReference>
<keyword evidence="5 7" id="KW-1133">Transmembrane helix</keyword>
<dbReference type="EMBL" id="JACICC010000001">
    <property type="protein sequence ID" value="MBB3808310.1"/>
    <property type="molecule type" value="Genomic_DNA"/>
</dbReference>
<organism evidence="9 10">
    <name type="scientific">Pseudochelatococcus contaminans</name>
    <dbReference type="NCBI Taxonomy" id="1538103"/>
    <lineage>
        <taxon>Bacteria</taxon>
        <taxon>Pseudomonadati</taxon>
        <taxon>Pseudomonadota</taxon>
        <taxon>Alphaproteobacteria</taxon>
        <taxon>Hyphomicrobiales</taxon>
        <taxon>Chelatococcaceae</taxon>
        <taxon>Pseudochelatococcus</taxon>
    </lineage>
</organism>
<comment type="caution">
    <text evidence="9">The sequence shown here is derived from an EMBL/GenBank/DDBJ whole genome shotgun (WGS) entry which is preliminary data.</text>
</comment>
<proteinExistence type="inferred from homology"/>
<feature type="transmembrane region" description="Helical" evidence="7">
    <location>
        <begin position="154"/>
        <end position="174"/>
    </location>
</feature>
<keyword evidence="10" id="KW-1185">Reference proteome</keyword>
<name>A0A7W6EES5_9HYPH</name>
<comment type="similarity">
    <text evidence="2">Belongs to the UPF0126 family.</text>
</comment>
<feature type="transmembrane region" description="Helical" evidence="7">
    <location>
        <begin position="180"/>
        <end position="200"/>
    </location>
</feature>
<keyword evidence="4 7" id="KW-0812">Transmembrane</keyword>
<gene>
    <name evidence="9" type="ORF">FHS81_000364</name>
</gene>
<dbReference type="InterPro" id="IPR005115">
    <property type="entry name" value="Gly_transporter"/>
</dbReference>
<sequence length="217" mass="23315">MDLDLITSPEPDDVLHILYLTAITAEAMTAALAAGRRQMDWVGVYMLGCVTALGGGSVRDVVLGHYPLSWVAHPNYLLITGGAALATIAIARYVHHLRHMFLFLDAVGLVVFTVIGCKVAIGLDLPFIVVIVSGMLTGCMGGVLRDVLCNDVPLLFRAELYATVSILTGLLYVGGEMAGLPYNLVLATSMSAGLALRLLALRFGWSMPKFIYTHDLH</sequence>
<dbReference type="Proteomes" id="UP000537592">
    <property type="component" value="Unassembled WGS sequence"/>
</dbReference>
<feature type="transmembrane region" description="Helical" evidence="7">
    <location>
        <begin position="14"/>
        <end position="35"/>
    </location>
</feature>
<feature type="domain" description="Glycine transporter" evidence="8">
    <location>
        <begin position="17"/>
        <end position="91"/>
    </location>
</feature>
<feature type="transmembrane region" description="Helical" evidence="7">
    <location>
        <begin position="101"/>
        <end position="121"/>
    </location>
</feature>
<feature type="transmembrane region" description="Helical" evidence="7">
    <location>
        <begin position="127"/>
        <end position="147"/>
    </location>
</feature>
<evidence type="ECO:0000256" key="6">
    <source>
        <dbReference type="ARBA" id="ARBA00023136"/>
    </source>
</evidence>
<evidence type="ECO:0000313" key="9">
    <source>
        <dbReference type="EMBL" id="MBB3808310.1"/>
    </source>
</evidence>
<comment type="subcellular location">
    <subcellularLocation>
        <location evidence="1">Cell membrane</location>
        <topology evidence="1">Multi-pass membrane protein</topology>
    </subcellularLocation>
</comment>
<evidence type="ECO:0000259" key="8">
    <source>
        <dbReference type="Pfam" id="PF03458"/>
    </source>
</evidence>
<evidence type="ECO:0000256" key="2">
    <source>
        <dbReference type="ARBA" id="ARBA00008193"/>
    </source>
</evidence>
<evidence type="ECO:0000256" key="4">
    <source>
        <dbReference type="ARBA" id="ARBA00022692"/>
    </source>
</evidence>
<dbReference type="RefSeq" id="WP_183750321.1">
    <property type="nucleotide sequence ID" value="NZ_JACICC010000001.1"/>
</dbReference>
<dbReference type="GO" id="GO:0005886">
    <property type="term" value="C:plasma membrane"/>
    <property type="evidence" value="ECO:0007669"/>
    <property type="project" value="UniProtKB-SubCell"/>
</dbReference>
<evidence type="ECO:0000256" key="1">
    <source>
        <dbReference type="ARBA" id="ARBA00004651"/>
    </source>
</evidence>
<feature type="transmembrane region" description="Helical" evidence="7">
    <location>
        <begin position="76"/>
        <end position="94"/>
    </location>
</feature>
<evidence type="ECO:0000256" key="3">
    <source>
        <dbReference type="ARBA" id="ARBA00022475"/>
    </source>
</evidence>
<keyword evidence="3" id="KW-1003">Cell membrane</keyword>
<evidence type="ECO:0000256" key="5">
    <source>
        <dbReference type="ARBA" id="ARBA00022989"/>
    </source>
</evidence>
<dbReference type="AlphaFoldDB" id="A0A7W6EES5"/>
<evidence type="ECO:0000256" key="7">
    <source>
        <dbReference type="SAM" id="Phobius"/>
    </source>
</evidence>
<dbReference type="Pfam" id="PF03458">
    <property type="entry name" value="Gly_transporter"/>
    <property type="match status" value="2"/>
</dbReference>